<name>A0A1X7RZK7_ZYMT9</name>
<dbReference type="AlphaFoldDB" id="A0A1X7RZK7"/>
<gene>
    <name evidence="2" type="ORF">ZT3D7_G8019</name>
</gene>
<evidence type="ECO:0000313" key="3">
    <source>
        <dbReference type="Proteomes" id="UP000215127"/>
    </source>
</evidence>
<feature type="compositionally biased region" description="Basic and acidic residues" evidence="1">
    <location>
        <begin position="346"/>
        <end position="357"/>
    </location>
</feature>
<accession>A0A1X7RZK7</accession>
<dbReference type="Proteomes" id="UP000215127">
    <property type="component" value="Chromosome 7"/>
</dbReference>
<sequence>MDDRSNTEEVSEPGDHTWLRIHVYPRNYILELRAATEETTEPSSDGFSLGKARDGTLWQVFGNPWQDNDFVYSIAPEHRVGQLREHRTKVAVQNMGGPTPFKSSGYIVSYLEDPSDQDSWRREDEVKERNSYLKACLDCCEYYDKPRKEALAMLVALGLPKDDAIGIYCRQKLLHRFGWPLKHEEVPEMLDTFRRNPTRGGFRDTYYWLSNGSTGNLKLPVTVKLELEWGPRVHDLNPGPKEFDYCFPEQVQILVRVLGLDGGAIDAIDIGCILEGEDNDYSDGDDWDEDGTDARNIRVLFDLAPGPPTFYAAFLPRIGNARFDQPSHTKEIECWQQLMGFDDADLHSNHNDTDNSRKSPVKSAADISSYPRTHIARLGDILQQGGPLLHPERLRGDIKVTGITLDEHLKQRSKSTDQEEKHRDG</sequence>
<protein>
    <submittedName>
        <fullName evidence="2">Uncharacterized protein</fullName>
    </submittedName>
</protein>
<reference evidence="2 3" key="1">
    <citation type="submission" date="2016-06" db="EMBL/GenBank/DDBJ databases">
        <authorList>
            <person name="Kjaerup R.B."/>
            <person name="Dalgaard T.S."/>
            <person name="Juul-Madsen H.R."/>
        </authorList>
    </citation>
    <scope>NUCLEOTIDE SEQUENCE [LARGE SCALE GENOMIC DNA]</scope>
</reference>
<feature type="region of interest" description="Disordered" evidence="1">
    <location>
        <begin position="346"/>
        <end position="368"/>
    </location>
</feature>
<evidence type="ECO:0000313" key="2">
    <source>
        <dbReference type="EMBL" id="SMQ52866.1"/>
    </source>
</evidence>
<keyword evidence="3" id="KW-1185">Reference proteome</keyword>
<dbReference type="EMBL" id="LT853698">
    <property type="protein sequence ID" value="SMQ52866.1"/>
    <property type="molecule type" value="Genomic_DNA"/>
</dbReference>
<evidence type="ECO:0000256" key="1">
    <source>
        <dbReference type="SAM" id="MobiDB-lite"/>
    </source>
</evidence>
<organism evidence="2 3">
    <name type="scientific">Zymoseptoria tritici (strain ST99CH_3D7)</name>
    <dbReference type="NCBI Taxonomy" id="1276538"/>
    <lineage>
        <taxon>Eukaryota</taxon>
        <taxon>Fungi</taxon>
        <taxon>Dikarya</taxon>
        <taxon>Ascomycota</taxon>
        <taxon>Pezizomycotina</taxon>
        <taxon>Dothideomycetes</taxon>
        <taxon>Dothideomycetidae</taxon>
        <taxon>Mycosphaerellales</taxon>
        <taxon>Mycosphaerellaceae</taxon>
        <taxon>Zymoseptoria</taxon>
    </lineage>
</organism>
<proteinExistence type="predicted"/>